<evidence type="ECO:0000313" key="2">
    <source>
        <dbReference type="EMBL" id="MEJ8280481.1"/>
    </source>
</evidence>
<dbReference type="EMBL" id="JBBJUP010000012">
    <property type="protein sequence ID" value="MEJ8280481.1"/>
    <property type="molecule type" value="Genomic_DNA"/>
</dbReference>
<comment type="caution">
    <text evidence="2">The sequence shown here is derived from an EMBL/GenBank/DDBJ whole genome shotgun (WGS) entry which is preliminary data.</text>
</comment>
<organism evidence="2 3">
    <name type="scientific">Pseudonocardia spirodelae</name>
    <dbReference type="NCBI Taxonomy" id="3133431"/>
    <lineage>
        <taxon>Bacteria</taxon>
        <taxon>Bacillati</taxon>
        <taxon>Actinomycetota</taxon>
        <taxon>Actinomycetes</taxon>
        <taxon>Pseudonocardiales</taxon>
        <taxon>Pseudonocardiaceae</taxon>
        <taxon>Pseudonocardia</taxon>
    </lineage>
</organism>
<dbReference type="Proteomes" id="UP001364211">
    <property type="component" value="Unassembled WGS sequence"/>
</dbReference>
<feature type="region of interest" description="Disordered" evidence="1">
    <location>
        <begin position="69"/>
        <end position="138"/>
    </location>
</feature>
<feature type="compositionally biased region" description="Basic and acidic residues" evidence="1">
    <location>
        <begin position="84"/>
        <end position="98"/>
    </location>
</feature>
<protein>
    <submittedName>
        <fullName evidence="2">Uncharacterized protein</fullName>
    </submittedName>
</protein>
<name>A0ABU8T945_9PSEU</name>
<keyword evidence="3" id="KW-1185">Reference proteome</keyword>
<evidence type="ECO:0000256" key="1">
    <source>
        <dbReference type="SAM" id="MobiDB-lite"/>
    </source>
</evidence>
<accession>A0ABU8T945</accession>
<sequence>MVDVERRSQSPDDISFNVTRARVLAPRHTEVLAHPLRESCFIVVDKNDAIGPAGPILLLIEEQAGECASKGRAATPTQVVGGESRAELRREADVEKPQVRHRRMGKAWQTRQDGRRRPPGVDTRRRGGQDADILGADRIVDQRVDDGLDWWGSRRHHGSLPSSRAPS</sequence>
<evidence type="ECO:0000313" key="3">
    <source>
        <dbReference type="Proteomes" id="UP001364211"/>
    </source>
</evidence>
<reference evidence="2 3" key="1">
    <citation type="submission" date="2024-03" db="EMBL/GenBank/DDBJ databases">
        <title>Draft genome sequence of Pseudonocardia sp. DW16-2.</title>
        <authorList>
            <person name="Duangmal K."/>
        </authorList>
    </citation>
    <scope>NUCLEOTIDE SEQUENCE [LARGE SCALE GENOMIC DNA]</scope>
    <source>
        <strain evidence="2 3">DW16-2</strain>
    </source>
</reference>
<gene>
    <name evidence="2" type="ORF">WJX68_16175</name>
</gene>
<proteinExistence type="predicted"/>